<evidence type="ECO:0000256" key="2">
    <source>
        <dbReference type="PROSITE-ProRule" id="PRU00176"/>
    </source>
</evidence>
<name>D5AEG8_PICSI</name>
<dbReference type="AlphaFoldDB" id="D5AEG8"/>
<evidence type="ECO:0000256" key="3">
    <source>
        <dbReference type="SAM" id="MobiDB-lite"/>
    </source>
</evidence>
<dbReference type="CDD" id="cd12680">
    <property type="entry name" value="RRM_THOC4"/>
    <property type="match status" value="1"/>
</dbReference>
<reference evidence="5" key="1">
    <citation type="submission" date="2010-04" db="EMBL/GenBank/DDBJ databases">
        <authorList>
            <person name="Reid K.E."/>
            <person name="Liao N."/>
            <person name="Chan S."/>
            <person name="Docking R."/>
            <person name="Taylor G."/>
            <person name="Moore R."/>
            <person name="Mayo M."/>
            <person name="Munro S."/>
            <person name="King J."/>
            <person name="Yanchuk A."/>
            <person name="Holt R."/>
            <person name="Jones S."/>
            <person name="Marra M."/>
            <person name="Ritland C.E."/>
            <person name="Ritland K."/>
            <person name="Bohlmann J."/>
        </authorList>
    </citation>
    <scope>NUCLEOTIDE SEQUENCE</scope>
    <source>
        <tissue evidence="5">Bud</tissue>
    </source>
</reference>
<feature type="compositionally biased region" description="Gly residues" evidence="3">
    <location>
        <begin position="35"/>
        <end position="46"/>
    </location>
</feature>
<dbReference type="InterPro" id="IPR000504">
    <property type="entry name" value="RRM_dom"/>
</dbReference>
<feature type="region of interest" description="Disordered" evidence="3">
    <location>
        <begin position="210"/>
        <end position="274"/>
    </location>
</feature>
<organism evidence="5">
    <name type="scientific">Picea sitchensis</name>
    <name type="common">Sitka spruce</name>
    <name type="synonym">Pinus sitchensis</name>
    <dbReference type="NCBI Taxonomy" id="3332"/>
    <lineage>
        <taxon>Eukaryota</taxon>
        <taxon>Viridiplantae</taxon>
        <taxon>Streptophyta</taxon>
        <taxon>Embryophyta</taxon>
        <taxon>Tracheophyta</taxon>
        <taxon>Spermatophyta</taxon>
        <taxon>Pinopsida</taxon>
        <taxon>Pinidae</taxon>
        <taxon>Conifers I</taxon>
        <taxon>Pinales</taxon>
        <taxon>Pinaceae</taxon>
        <taxon>Picea</taxon>
    </lineage>
</organism>
<dbReference type="GO" id="GO:0003729">
    <property type="term" value="F:mRNA binding"/>
    <property type="evidence" value="ECO:0007669"/>
    <property type="project" value="TreeGrafter"/>
</dbReference>
<evidence type="ECO:0000313" key="5">
    <source>
        <dbReference type="EMBL" id="ADE77937.1"/>
    </source>
</evidence>
<dbReference type="SMART" id="SM00360">
    <property type="entry name" value="RRM"/>
    <property type="match status" value="1"/>
</dbReference>
<feature type="compositionally biased region" description="Basic residues" evidence="3">
    <location>
        <begin position="228"/>
        <end position="247"/>
    </location>
</feature>
<dbReference type="SUPFAM" id="SSF54928">
    <property type="entry name" value="RNA-binding domain, RBD"/>
    <property type="match status" value="1"/>
</dbReference>
<dbReference type="OMA" id="RANVMRR"/>
<dbReference type="PANTHER" id="PTHR19965:SF33">
    <property type="entry name" value="THO COMPLEX SUBUNIT 4D"/>
    <property type="match status" value="1"/>
</dbReference>
<dbReference type="InterPro" id="IPR035979">
    <property type="entry name" value="RBD_domain_sf"/>
</dbReference>
<keyword evidence="1 2" id="KW-0694">RNA-binding</keyword>
<proteinExistence type="evidence at transcript level"/>
<dbReference type="PANTHER" id="PTHR19965">
    <property type="entry name" value="RNA AND EXPORT FACTOR BINDING PROTEIN"/>
    <property type="match status" value="1"/>
</dbReference>
<feature type="compositionally biased region" description="Basic and acidic residues" evidence="3">
    <location>
        <begin position="255"/>
        <end position="267"/>
    </location>
</feature>
<dbReference type="GO" id="GO:0006406">
    <property type="term" value="P:mRNA export from nucleus"/>
    <property type="evidence" value="ECO:0007669"/>
    <property type="project" value="TreeGrafter"/>
</dbReference>
<evidence type="ECO:0000259" key="4">
    <source>
        <dbReference type="PROSITE" id="PS50102"/>
    </source>
</evidence>
<dbReference type="SMART" id="SM01218">
    <property type="entry name" value="FoP_duplication"/>
    <property type="match status" value="1"/>
</dbReference>
<dbReference type="InterPro" id="IPR025715">
    <property type="entry name" value="FoP_C"/>
</dbReference>
<dbReference type="Pfam" id="PF00076">
    <property type="entry name" value="RRM_1"/>
    <property type="match status" value="1"/>
</dbReference>
<dbReference type="InterPro" id="IPR051229">
    <property type="entry name" value="ALYREF_mRNA_export"/>
</dbReference>
<evidence type="ECO:0000256" key="1">
    <source>
        <dbReference type="ARBA" id="ARBA00022884"/>
    </source>
</evidence>
<dbReference type="EMBL" id="BT124702">
    <property type="protein sequence ID" value="ADE77937.1"/>
    <property type="molecule type" value="mRNA"/>
</dbReference>
<feature type="region of interest" description="Disordered" evidence="3">
    <location>
        <begin position="15"/>
        <end position="66"/>
    </location>
</feature>
<dbReference type="Pfam" id="PF13865">
    <property type="entry name" value="FoP_duplication"/>
    <property type="match status" value="1"/>
</dbReference>
<dbReference type="GO" id="GO:0005634">
    <property type="term" value="C:nucleus"/>
    <property type="evidence" value="ECO:0007669"/>
    <property type="project" value="TreeGrafter"/>
</dbReference>
<dbReference type="PROSITE" id="PS50102">
    <property type="entry name" value="RRM"/>
    <property type="match status" value="1"/>
</dbReference>
<dbReference type="InterPro" id="IPR012677">
    <property type="entry name" value="Nucleotide-bd_a/b_plait_sf"/>
</dbReference>
<protein>
    <recommendedName>
        <fullName evidence="4">RRM domain-containing protein</fullName>
    </recommendedName>
</protein>
<sequence>MANSLDMSLEDLIKNNKQFSGGRGRGGSRGRGRGGGRGGSRGGDGVGRGRRGQQLRVNSNARPSPYSIAKSFNRAKGVVWQHDMFEDSMAAIGMPIGLETGTKLYVSNLDSGVSNQDIKELFTEVGDLKSCALHYDRSGRSNGTAEVVFVKKVDAVAAVKRYNNVQLDGKPMKIELVGTGLSLPLSARVNVTGTSAGRGRRTVVMTPGFTRAAADASMEQRGGNGNWNRRRGRRSNGRGRGGRRGRGRSQVPDKSAAELDKELENYHTEAMQTS</sequence>
<dbReference type="Gene3D" id="3.30.70.330">
    <property type="match status" value="1"/>
</dbReference>
<accession>D5AEG8</accession>
<feature type="domain" description="RRM" evidence="4">
    <location>
        <begin position="102"/>
        <end position="179"/>
    </location>
</feature>